<keyword evidence="1" id="KW-0732">Signal</keyword>
<gene>
    <name evidence="2" type="ORF">NT2_13_00430</name>
</gene>
<evidence type="ECO:0000313" key="3">
    <source>
        <dbReference type="Proteomes" id="UP000016568"/>
    </source>
</evidence>
<dbReference type="eggNOG" id="COG0457">
    <property type="taxonomic scope" value="Bacteria"/>
</dbReference>
<dbReference type="RefSeq" id="WP_021691774.1">
    <property type="nucleotide sequence ID" value="NZ_BASZ01000013.1"/>
</dbReference>
<name>U2YBQ9_9SPHN</name>
<dbReference type="EMBL" id="BASZ01000013">
    <property type="protein sequence ID" value="GAD50956.1"/>
    <property type="molecule type" value="Genomic_DNA"/>
</dbReference>
<feature type="signal peptide" evidence="1">
    <location>
        <begin position="1"/>
        <end position="18"/>
    </location>
</feature>
<proteinExistence type="predicted"/>
<reference evidence="2 3" key="1">
    <citation type="submission" date="2013-09" db="EMBL/GenBank/DDBJ databases">
        <title>Whole genome shotgun sequence of Novosphingobium tardaugens NBRC 16725.</title>
        <authorList>
            <person name="Isaki S."/>
            <person name="Hosoyama A."/>
            <person name="Tsuchikane K."/>
            <person name="Katsumata H."/>
            <person name="Ando Y."/>
            <person name="Yamazaki S."/>
            <person name="Fujita N."/>
        </authorList>
    </citation>
    <scope>NUCLEOTIDE SEQUENCE [LARGE SCALE GENOMIC DNA]</scope>
    <source>
        <strain evidence="2 3">NBRC 16725</strain>
    </source>
</reference>
<dbReference type="Gene3D" id="1.25.40.10">
    <property type="entry name" value="Tetratricopeptide repeat domain"/>
    <property type="match status" value="1"/>
</dbReference>
<dbReference type="KEGG" id="ntd:EGO55_19700"/>
<dbReference type="Pfam" id="PF14559">
    <property type="entry name" value="TPR_19"/>
    <property type="match status" value="1"/>
</dbReference>
<evidence type="ECO:0000313" key="2">
    <source>
        <dbReference type="EMBL" id="GAD50956.1"/>
    </source>
</evidence>
<keyword evidence="3" id="KW-1185">Reference proteome</keyword>
<organism evidence="2 3">
    <name type="scientific">Caenibius tardaugens NBRC 16725</name>
    <dbReference type="NCBI Taxonomy" id="1219035"/>
    <lineage>
        <taxon>Bacteria</taxon>
        <taxon>Pseudomonadati</taxon>
        <taxon>Pseudomonadota</taxon>
        <taxon>Alphaproteobacteria</taxon>
        <taxon>Sphingomonadales</taxon>
        <taxon>Erythrobacteraceae</taxon>
        <taxon>Caenibius</taxon>
    </lineage>
</organism>
<dbReference type="Proteomes" id="UP000016568">
    <property type="component" value="Unassembled WGS sequence"/>
</dbReference>
<comment type="caution">
    <text evidence="2">The sequence shown here is derived from an EMBL/GenBank/DDBJ whole genome shotgun (WGS) entry which is preliminary data.</text>
</comment>
<feature type="chain" id="PRO_5030177677" evidence="1">
    <location>
        <begin position="19"/>
        <end position="434"/>
    </location>
</feature>
<dbReference type="OrthoDB" id="7325958at2"/>
<protein>
    <submittedName>
        <fullName evidence="2">Uncharacterized protein</fullName>
    </submittedName>
</protein>
<dbReference type="AlphaFoldDB" id="U2YBQ9"/>
<sequence>MWGSFPKKSMGVAAIAMAAGIGLTGYAATATPAHAQKAKKGGGYSKEFVAAAQPVQEDVKKLEALKASGADQGALKAAADAALPKAEAAVAAATTAGDKLAAGQFLFGIGNANGDDSLRKRGVGMMIDSGEVPADKLATYQFYLGNFAYATKDYPTAIKALKAAADGGVQDDALGALLVDSYSQAGQAREGLAAFKQLVAARKAAGQAIPDSWFSRASMVAYNGKLGPEAIDVAMAWVAQNPNKMNWLNAAQMVRNFSGLDTPATLDLFRLMDRSGALENDPKFVQSEYKEYIESADPRRLPGEVVRVIDKGYAANALNKSDAWVAEARQNAAGRVASDKASLAGEVAGAKAAGGNRAQALGDAFLSYGNAAQAEELFKAALTGSPDANAALTRLGIAQYDQGKFAEAKANFEKVTGPRQQVARLWLALIGNKA</sequence>
<evidence type="ECO:0000256" key="1">
    <source>
        <dbReference type="SAM" id="SignalP"/>
    </source>
</evidence>
<accession>U2YBQ9</accession>
<dbReference type="SUPFAM" id="SSF48452">
    <property type="entry name" value="TPR-like"/>
    <property type="match status" value="1"/>
</dbReference>
<dbReference type="InterPro" id="IPR011990">
    <property type="entry name" value="TPR-like_helical_dom_sf"/>
</dbReference>